<feature type="compositionally biased region" description="Polar residues" evidence="3">
    <location>
        <begin position="68"/>
        <end position="84"/>
    </location>
</feature>
<organism evidence="5 6">
    <name type="scientific">Geranomyces variabilis</name>
    <dbReference type="NCBI Taxonomy" id="109894"/>
    <lineage>
        <taxon>Eukaryota</taxon>
        <taxon>Fungi</taxon>
        <taxon>Fungi incertae sedis</taxon>
        <taxon>Chytridiomycota</taxon>
        <taxon>Chytridiomycota incertae sedis</taxon>
        <taxon>Chytridiomycetes</taxon>
        <taxon>Spizellomycetales</taxon>
        <taxon>Powellomycetaceae</taxon>
        <taxon>Geranomyces</taxon>
    </lineage>
</organism>
<evidence type="ECO:0000256" key="1">
    <source>
        <dbReference type="ARBA" id="ARBA00023054"/>
    </source>
</evidence>
<evidence type="ECO:0000256" key="3">
    <source>
        <dbReference type="SAM" id="MobiDB-lite"/>
    </source>
</evidence>
<evidence type="ECO:0000259" key="4">
    <source>
        <dbReference type="Pfam" id="PF15739"/>
    </source>
</evidence>
<dbReference type="Pfam" id="PF15739">
    <property type="entry name" value="TSNAXIP1_N"/>
    <property type="match status" value="1"/>
</dbReference>
<evidence type="ECO:0000313" key="6">
    <source>
        <dbReference type="Proteomes" id="UP001212152"/>
    </source>
</evidence>
<keyword evidence="6" id="KW-1185">Reference proteome</keyword>
<protein>
    <submittedName>
        <fullName evidence="5">Translin-associated factor X-interacting protein 1</fullName>
    </submittedName>
</protein>
<proteinExistence type="predicted"/>
<dbReference type="GO" id="GO:0005737">
    <property type="term" value="C:cytoplasm"/>
    <property type="evidence" value="ECO:0007669"/>
    <property type="project" value="TreeGrafter"/>
</dbReference>
<dbReference type="PANTHER" id="PTHR16306">
    <property type="entry name" value="TRANSLIN-ASSOCIATED FACTOR X-INTERACTING PROTEIN 1"/>
    <property type="match status" value="1"/>
</dbReference>
<comment type="caution">
    <text evidence="5">The sequence shown here is derived from an EMBL/GenBank/DDBJ whole genome shotgun (WGS) entry which is preliminary data.</text>
</comment>
<reference evidence="5" key="1">
    <citation type="submission" date="2020-05" db="EMBL/GenBank/DDBJ databases">
        <title>Phylogenomic resolution of chytrid fungi.</title>
        <authorList>
            <person name="Stajich J.E."/>
            <person name="Amses K."/>
            <person name="Simmons R."/>
            <person name="Seto K."/>
            <person name="Myers J."/>
            <person name="Bonds A."/>
            <person name="Quandt C.A."/>
            <person name="Barry K."/>
            <person name="Liu P."/>
            <person name="Grigoriev I."/>
            <person name="Longcore J.E."/>
            <person name="James T.Y."/>
        </authorList>
    </citation>
    <scope>NUCLEOTIDE SEQUENCE</scope>
    <source>
        <strain evidence="5">JEL0379</strain>
    </source>
</reference>
<evidence type="ECO:0000313" key="5">
    <source>
        <dbReference type="EMBL" id="KAJ3184968.1"/>
    </source>
</evidence>
<feature type="domain" description="Translin-associated factor X-interacting protein 1 N-terminal" evidence="4">
    <location>
        <begin position="109"/>
        <end position="211"/>
    </location>
</feature>
<name>A0AAD5XQR8_9FUNG</name>
<dbReference type="EMBL" id="JADGJQ010000002">
    <property type="protein sequence ID" value="KAJ3184968.1"/>
    <property type="molecule type" value="Genomic_DNA"/>
</dbReference>
<dbReference type="InterPro" id="IPR032755">
    <property type="entry name" value="TSNAXIP1_N"/>
</dbReference>
<feature type="region of interest" description="Disordered" evidence="3">
    <location>
        <begin position="57"/>
        <end position="84"/>
    </location>
</feature>
<sequence length="733" mass="83359">MLRPSSAISVALSEYDDDGDSIRYSESTHPDDALDFEADLSKVTVNAYDMLMPRAAEPPSRRVGWGSRPSSAGTTRTPLSKPQGSTAAAAKILYPGDKTRPRFLLDILTYLKSELKLLGADAAQPGDPRRLQVYREIFERFIEEFKTYQPLLSDVKLEYERALQLQQTELNSLYPSGSELAAQRHTANQLLETTKADAKRALDAQLQANHEVHRKCTVLSAELESLQREHKKLAEELQRWDARSEELVASKIAEIRSEMHMLERTYQEELRVKDIAMTDLQRAVRRTQEEKAVLAAKLSAMEKTYAGMVTKADHASVLKDLADAKADITKLMLEVVTEAAAKRRFEEEASVAQTALKREQDNKYPDWEYVESMCPSGIQQWEALCKGKDYNDSIILLMREIVKAQASRGMTRAKDSAGGMGYADTEPRFFVGLGVSASVPKHLRYKGKIRNRQISRKNLCLLLRDIWTAKAVHDSTEAAKSKRTYQRSTLPDFLYGYLKKRFGTQEIVAEFGYNIHEAAKKHQFQSVECSLFYHILDDSLDEQVYHHQSHKIERLKDLFYRLDVDLHEGKGRGIVPKSDVMAALKAHWPNKTDIQMLQLSQALDADQPGNNLTYRWLFQSDVECMFLDIVREQEMDMREKYLTGLTDLFCTSLRMESQKARTRENMGTFRLTVLDYTRGITRFDPTKPKADVDKLLSRGFGAPVAQLKSRAAIEVAAFLKNIGRNIICYGPLE</sequence>
<feature type="coiled-coil region" evidence="2">
    <location>
        <begin position="277"/>
        <end position="304"/>
    </location>
</feature>
<dbReference type="AlphaFoldDB" id="A0AAD5XQR8"/>
<gene>
    <name evidence="5" type="primary">TSNAXIP1_1</name>
    <name evidence="5" type="ORF">HDU87_002534</name>
</gene>
<evidence type="ECO:0000256" key="2">
    <source>
        <dbReference type="SAM" id="Coils"/>
    </source>
</evidence>
<keyword evidence="1 2" id="KW-0175">Coiled coil</keyword>
<feature type="coiled-coil region" evidence="2">
    <location>
        <begin position="209"/>
        <end position="243"/>
    </location>
</feature>
<dbReference type="Proteomes" id="UP001212152">
    <property type="component" value="Unassembled WGS sequence"/>
</dbReference>
<dbReference type="PANTHER" id="PTHR16306:SF0">
    <property type="entry name" value="TRANSLIN-ASSOCIATED FACTOR X-INTERACTING PROTEIN 1"/>
    <property type="match status" value="1"/>
</dbReference>
<accession>A0AAD5XQR8</accession>